<dbReference type="EMBL" id="AP012057">
    <property type="protein sequence ID" value="BAN04459.1"/>
    <property type="molecule type" value="Genomic_DNA"/>
</dbReference>
<proteinExistence type="predicted"/>
<evidence type="ECO:0000313" key="1">
    <source>
        <dbReference type="EMBL" id="BAN04459.1"/>
    </source>
</evidence>
<dbReference type="KEGG" id="aym:YM304_41450"/>
<dbReference type="Pfam" id="PF10604">
    <property type="entry name" value="Polyketide_cyc2"/>
    <property type="match status" value="1"/>
</dbReference>
<dbReference type="Gene3D" id="3.30.530.20">
    <property type="match status" value="1"/>
</dbReference>
<dbReference type="SUPFAM" id="SSF55961">
    <property type="entry name" value="Bet v1-like"/>
    <property type="match status" value="1"/>
</dbReference>
<dbReference type="InterPro" id="IPR019587">
    <property type="entry name" value="Polyketide_cyclase/dehydratase"/>
</dbReference>
<gene>
    <name evidence="1" type="ORF">YM304_41450</name>
</gene>
<dbReference type="CDD" id="cd07812">
    <property type="entry name" value="SRPBCC"/>
    <property type="match status" value="1"/>
</dbReference>
<evidence type="ECO:0008006" key="3">
    <source>
        <dbReference type="Google" id="ProtNLM"/>
    </source>
</evidence>
<evidence type="ECO:0000313" key="2">
    <source>
        <dbReference type="Proteomes" id="UP000011863"/>
    </source>
</evidence>
<dbReference type="InterPro" id="IPR023393">
    <property type="entry name" value="START-like_dom_sf"/>
</dbReference>
<name>A0A6C7EH42_ILUCY</name>
<sequence>MTPDLEVSREIAASPSAVFAAITDITRMGEWSPETIRAEWNDGFDGPAVGARFSGHNRNGDKEWTTEAEIVELVADERFFFDCNFRGFVFAKWGYAIEPTESGCRVTEYSQDLRPEEARGMSTSMSGVADRHAHNRAGMEATLERLAAALEA</sequence>
<dbReference type="AlphaFoldDB" id="A0A6C7EH42"/>
<dbReference type="Proteomes" id="UP000011863">
    <property type="component" value="Chromosome"/>
</dbReference>
<accession>A0A6C7EH42</accession>
<reference evidence="1 2" key="1">
    <citation type="journal article" date="2013" name="Int. J. Syst. Evol. Microbiol.">
        <title>Ilumatobacter nonamiense sp. nov. and Ilumatobacter coccineum sp. nov., isolated from seashore sand.</title>
        <authorList>
            <person name="Matsumoto A."/>
            <person name="Kasai H."/>
            <person name="Matsuo Y."/>
            <person name="Shizuri Y."/>
            <person name="Ichikawa N."/>
            <person name="Fujita N."/>
            <person name="Omura S."/>
            <person name="Takahashi Y."/>
        </authorList>
    </citation>
    <scope>NUCLEOTIDE SEQUENCE [LARGE SCALE GENOMIC DNA]</scope>
    <source>
        <strain evidence="2">NBRC 103263 / KCTC 29153 / YM16-304</strain>
    </source>
</reference>
<keyword evidence="2" id="KW-1185">Reference proteome</keyword>
<dbReference type="RefSeq" id="WP_015443706.1">
    <property type="nucleotide sequence ID" value="NC_020520.1"/>
</dbReference>
<protein>
    <recommendedName>
        <fullName evidence="3">Polyketide cyclase</fullName>
    </recommendedName>
</protein>
<dbReference type="OrthoDB" id="4618973at2"/>
<organism evidence="1 2">
    <name type="scientific">Ilumatobacter coccineus (strain NBRC 103263 / KCTC 29153 / YM16-304)</name>
    <dbReference type="NCBI Taxonomy" id="1313172"/>
    <lineage>
        <taxon>Bacteria</taxon>
        <taxon>Bacillati</taxon>
        <taxon>Actinomycetota</taxon>
        <taxon>Acidimicrobiia</taxon>
        <taxon>Acidimicrobiales</taxon>
        <taxon>Ilumatobacteraceae</taxon>
        <taxon>Ilumatobacter</taxon>
    </lineage>
</organism>